<evidence type="ECO:0000256" key="2">
    <source>
        <dbReference type="ARBA" id="ARBA00005236"/>
    </source>
</evidence>
<evidence type="ECO:0000256" key="5">
    <source>
        <dbReference type="ARBA" id="ARBA00022989"/>
    </source>
</evidence>
<dbReference type="Pfam" id="PF02687">
    <property type="entry name" value="FtsX"/>
    <property type="match status" value="1"/>
</dbReference>
<keyword evidence="6 7" id="KW-0472">Membrane</keyword>
<comment type="similarity">
    <text evidence="2">Belongs to the ABC-4 integral membrane protein family. LolC/E subfamily.</text>
</comment>
<feature type="transmembrane region" description="Helical" evidence="7">
    <location>
        <begin position="382"/>
        <end position="399"/>
    </location>
</feature>
<reference evidence="10" key="1">
    <citation type="journal article" date="2011" name="Environ. Microbiol.">
        <title>Time-series analyses of Monterey Bay coastal microbial picoplankton using a 'genome proxy' microarray.</title>
        <authorList>
            <person name="Rich V.I."/>
            <person name="Pham V.D."/>
            <person name="Eppley J."/>
            <person name="Shi Y."/>
            <person name="DeLong E.F."/>
        </authorList>
    </citation>
    <scope>NUCLEOTIDE SEQUENCE</scope>
</reference>
<evidence type="ECO:0000259" key="8">
    <source>
        <dbReference type="Pfam" id="PF02687"/>
    </source>
</evidence>
<dbReference type="InterPro" id="IPR025857">
    <property type="entry name" value="MacB_PCD"/>
</dbReference>
<accession>E0XYE6</accession>
<dbReference type="GO" id="GO:0044874">
    <property type="term" value="P:lipoprotein localization to outer membrane"/>
    <property type="evidence" value="ECO:0007669"/>
    <property type="project" value="TreeGrafter"/>
</dbReference>
<evidence type="ECO:0000256" key="7">
    <source>
        <dbReference type="SAM" id="Phobius"/>
    </source>
</evidence>
<keyword evidence="10" id="KW-0449">Lipoprotein</keyword>
<keyword evidence="5 7" id="KW-1133">Transmembrane helix</keyword>
<dbReference type="EMBL" id="GU474921">
    <property type="protein sequence ID" value="ADI19437.1"/>
    <property type="molecule type" value="Genomic_DNA"/>
</dbReference>
<dbReference type="InterPro" id="IPR051447">
    <property type="entry name" value="Lipoprotein-release_system"/>
</dbReference>
<name>E0XYE6_9BACT</name>
<dbReference type="PANTHER" id="PTHR30489:SF0">
    <property type="entry name" value="LIPOPROTEIN-RELEASING SYSTEM TRANSMEMBRANE PROTEIN LOLE"/>
    <property type="match status" value="1"/>
</dbReference>
<proteinExistence type="inferred from homology"/>
<dbReference type="InterPro" id="IPR003838">
    <property type="entry name" value="ABC3_permease_C"/>
</dbReference>
<comment type="subcellular location">
    <subcellularLocation>
        <location evidence="1">Cell membrane</location>
        <topology evidence="1">Multi-pass membrane protein</topology>
    </subcellularLocation>
</comment>
<evidence type="ECO:0000256" key="1">
    <source>
        <dbReference type="ARBA" id="ARBA00004651"/>
    </source>
</evidence>
<dbReference type="PANTHER" id="PTHR30489">
    <property type="entry name" value="LIPOPROTEIN-RELEASING SYSTEM TRANSMEMBRANE PROTEIN LOLE"/>
    <property type="match status" value="1"/>
</dbReference>
<dbReference type="Pfam" id="PF12704">
    <property type="entry name" value="MacB_PCD"/>
    <property type="match status" value="1"/>
</dbReference>
<keyword evidence="4 7" id="KW-0812">Transmembrane</keyword>
<feature type="domain" description="MacB-like periplasmic core" evidence="9">
    <location>
        <begin position="25"/>
        <end position="252"/>
    </location>
</feature>
<protein>
    <submittedName>
        <fullName evidence="10">ABC-type transport system, involved in lipoprotein release, permease component</fullName>
    </submittedName>
</protein>
<dbReference type="GO" id="GO:0098797">
    <property type="term" value="C:plasma membrane protein complex"/>
    <property type="evidence" value="ECO:0007669"/>
    <property type="project" value="TreeGrafter"/>
</dbReference>
<feature type="domain" description="ABC3 transporter permease C-terminal" evidence="8">
    <location>
        <begin position="284"/>
        <end position="409"/>
    </location>
</feature>
<evidence type="ECO:0000256" key="6">
    <source>
        <dbReference type="ARBA" id="ARBA00023136"/>
    </source>
</evidence>
<dbReference type="AlphaFoldDB" id="E0XYE6"/>
<sequence length="417" mass="46073">MSFELFVARRYLQSKQRSGFLSVITVIALGGVILGVAALIIMLSVTNGFSGEVRGRLIGMDAHVSIQRYYDKPIEDPSALIDSLDRYGVAAAAPVAKGKVILITDDEEMDGVFVWGIDTASFGRVSDLPEHLRYDSHKEFHLESGEGERPGIVLGAYLANRMRVGLGDVIYLMTFGNQSLDDMMMGGLSPNIDGFVVRDIFESGMYHFDDSFVFIGIEQARKLLRIEGEGATAIHIRIDDLEQATALRQQLSTDLGYPYYTTDWTQQFPELFEWMELEKWVIFIALSLIIVVAAFNIMSILSMSILIKTPEIGILRTMGARARGIGKVFVLQGLFIGVFGTSLGCALGLFICTLQDRFEIISIPSDIYIISSLPVDMQISDFLVVSTVSVLICFLASVLPARRAASLQPVDAIRHIM</sequence>
<evidence type="ECO:0000313" key="10">
    <source>
        <dbReference type="EMBL" id="ADI19437.1"/>
    </source>
</evidence>
<evidence type="ECO:0000256" key="4">
    <source>
        <dbReference type="ARBA" id="ARBA00022692"/>
    </source>
</evidence>
<keyword evidence="3" id="KW-1003">Cell membrane</keyword>
<feature type="transmembrane region" description="Helical" evidence="7">
    <location>
        <begin position="328"/>
        <end position="351"/>
    </location>
</feature>
<feature type="transmembrane region" description="Helical" evidence="7">
    <location>
        <begin position="280"/>
        <end position="307"/>
    </location>
</feature>
<organism evidence="10">
    <name type="scientific">uncultured bacterium HF0500_16O16</name>
    <dbReference type="NCBI Taxonomy" id="542511"/>
    <lineage>
        <taxon>Bacteria</taxon>
        <taxon>environmental samples</taxon>
    </lineage>
</organism>
<feature type="transmembrane region" description="Helical" evidence="7">
    <location>
        <begin position="20"/>
        <end position="43"/>
    </location>
</feature>
<evidence type="ECO:0000259" key="9">
    <source>
        <dbReference type="Pfam" id="PF12704"/>
    </source>
</evidence>
<evidence type="ECO:0000256" key="3">
    <source>
        <dbReference type="ARBA" id="ARBA00022475"/>
    </source>
</evidence>